<dbReference type="STRING" id="1034346.GCA_000313565_00669"/>
<dbReference type="Proteomes" id="UP000247612">
    <property type="component" value="Unassembled WGS sequence"/>
</dbReference>
<sequence length="333" mass="35326">MRKISTYLLAGLMTCMLAGCANETAPTENPSTADHVYKIGLAQIIEHTSLNTIRESMLAELAVLGYKDGENIQVDAKNAQGEQSTLNSIMQTFAGDNKDLIVAIATPTAAAAAPYAENIPVIFSAVSDPVGAGLITDPNKPDKNITGTSDEIQVAQILDLARTIDPELKTLGYIYNAGEANSVSNLDKVKAYCEENDLTLVEATISAAAEIQQTAQVLASKVDAIFAPNDNTIASSIDALNMAAQQVQCPVYVGADSMVQDGGFASIGINYEDLGKETARMIAKVIEGSDISEIPVKVFDTNLYTYFNQTTADALGITIPDALKNSDTTVIFE</sequence>
<reference evidence="2 3" key="1">
    <citation type="submission" date="2018-05" db="EMBL/GenBank/DDBJ databases">
        <title>Genomic Encyclopedia of Type Strains, Phase IV (KMG-IV): sequencing the most valuable type-strain genomes for metagenomic binning, comparative biology and taxonomic classification.</title>
        <authorList>
            <person name="Goeker M."/>
        </authorList>
    </citation>
    <scope>NUCLEOTIDE SEQUENCE [LARGE SCALE GENOMIC DNA]</scope>
    <source>
        <strain evidence="2 3">JC118</strain>
    </source>
</reference>
<dbReference type="InterPro" id="IPR028082">
    <property type="entry name" value="Peripla_BP_I"/>
</dbReference>
<name>A0A318KNJ4_9FIRM</name>
<dbReference type="SUPFAM" id="SSF53822">
    <property type="entry name" value="Periplasmic binding protein-like I"/>
    <property type="match status" value="1"/>
</dbReference>
<dbReference type="InterPro" id="IPR007487">
    <property type="entry name" value="ABC_transpt-TYRBP-like"/>
</dbReference>
<dbReference type="Pfam" id="PF04392">
    <property type="entry name" value="ABC_sub_bind"/>
    <property type="match status" value="1"/>
</dbReference>
<comment type="caution">
    <text evidence="2">The sequence shown here is derived from an EMBL/GenBank/DDBJ whole genome shotgun (WGS) entry which is preliminary data.</text>
</comment>
<proteinExistence type="predicted"/>
<dbReference type="CDD" id="cd06325">
    <property type="entry name" value="PBP1_ABC_unchar_transporter"/>
    <property type="match status" value="1"/>
</dbReference>
<keyword evidence="1" id="KW-0732">Signal</keyword>
<evidence type="ECO:0000256" key="1">
    <source>
        <dbReference type="SAM" id="SignalP"/>
    </source>
</evidence>
<feature type="signal peptide" evidence="1">
    <location>
        <begin position="1"/>
        <end position="21"/>
    </location>
</feature>
<dbReference type="PROSITE" id="PS51257">
    <property type="entry name" value="PROKAR_LIPOPROTEIN"/>
    <property type="match status" value="1"/>
</dbReference>
<keyword evidence="3" id="KW-1185">Reference proteome</keyword>
<accession>A0A318KNJ4</accession>
<dbReference type="PANTHER" id="PTHR35271:SF1">
    <property type="entry name" value="ABC TRANSPORTER, SUBSTRATE-BINDING LIPOPROTEIN"/>
    <property type="match status" value="1"/>
</dbReference>
<dbReference type="PANTHER" id="PTHR35271">
    <property type="entry name" value="ABC TRANSPORTER, SUBSTRATE-BINDING LIPOPROTEIN-RELATED"/>
    <property type="match status" value="1"/>
</dbReference>
<dbReference type="RefSeq" id="WP_022936975.1">
    <property type="nucleotide sequence ID" value="NZ_CABKRQ010000002.1"/>
</dbReference>
<dbReference type="Gene3D" id="3.40.50.2300">
    <property type="match status" value="2"/>
</dbReference>
<dbReference type="EMBL" id="QJKH01000005">
    <property type="protein sequence ID" value="PXX79604.1"/>
    <property type="molecule type" value="Genomic_DNA"/>
</dbReference>
<feature type="chain" id="PRO_5038567453" evidence="1">
    <location>
        <begin position="22"/>
        <end position="333"/>
    </location>
</feature>
<gene>
    <name evidence="2" type="ORF">DES51_10576</name>
</gene>
<dbReference type="AlphaFoldDB" id="A0A318KNJ4"/>
<dbReference type="GeneID" id="94440160"/>
<protein>
    <submittedName>
        <fullName evidence="2">Putative ABC transport system substrate-binding protein</fullName>
    </submittedName>
</protein>
<organism evidence="2 3">
    <name type="scientific">Dielma fastidiosa</name>
    <dbReference type="NCBI Taxonomy" id="1034346"/>
    <lineage>
        <taxon>Bacteria</taxon>
        <taxon>Bacillati</taxon>
        <taxon>Bacillota</taxon>
        <taxon>Erysipelotrichia</taxon>
        <taxon>Erysipelotrichales</taxon>
        <taxon>Erysipelotrichaceae</taxon>
        <taxon>Dielma</taxon>
    </lineage>
</organism>
<evidence type="ECO:0000313" key="3">
    <source>
        <dbReference type="Proteomes" id="UP000247612"/>
    </source>
</evidence>
<evidence type="ECO:0000313" key="2">
    <source>
        <dbReference type="EMBL" id="PXX79604.1"/>
    </source>
</evidence>